<feature type="region of interest" description="Disordered" evidence="1">
    <location>
        <begin position="1"/>
        <end position="209"/>
    </location>
</feature>
<sequence>MVALAGSPKKKVDGDVDGSGKRSSGRRRKPTSRSLYAEKESTLLQKLDALPSDMELSNDEEGESDVSYRPSRGSGRGRSSGRVRKGVVVDVGPGLRRGGSKVGSRDERLNSKTGLSGDLASVIDSDSDLPSPSTAMAAGKRGNEVVVEAPLGQSETSRGKRRVDSQLDEESSVAGQGARHKAGSSGNKASSSGYVLVDDEDGDESAVDEDGDATVDELLDFDLVHEDLRDVYRGMSWINGYERHVGFACAVIDSLGSLRRARFVGYPMSEGVFDDFVPASYGGLLDKVSPRVKSKLARSIAFVRYKDFGNVARVPLANYLRAWECLRLPRCDGVRNAGFVLTGVSLQSHLSQGREVGQGYVKQLFVRPIENDWDIFQCNVGTVLNDSKMHAPGRNNGLVFQTKRQGWFPRAVDKGGDDLAPAPYSSKKDGSSSGQGVPSGSTSSAKGCADDEDAGDTDVDVSSVNVLRKGCPPYRLFHEGVPLYDGRTRVGARGFRFEAEDWENYTALPVYPRSEVEDESLVTVVFTLTGFRGANNAHHTVHFNLLFAIVLGKLGKAEKEV</sequence>
<evidence type="ECO:0000313" key="2">
    <source>
        <dbReference type="EMBL" id="KAK7024527.1"/>
    </source>
</evidence>
<name>A0AAW0BEC4_9AGAR</name>
<keyword evidence="3" id="KW-1185">Reference proteome</keyword>
<organism evidence="2 3">
    <name type="scientific">Paramarasmius palmivorus</name>
    <dbReference type="NCBI Taxonomy" id="297713"/>
    <lineage>
        <taxon>Eukaryota</taxon>
        <taxon>Fungi</taxon>
        <taxon>Dikarya</taxon>
        <taxon>Basidiomycota</taxon>
        <taxon>Agaricomycotina</taxon>
        <taxon>Agaricomycetes</taxon>
        <taxon>Agaricomycetidae</taxon>
        <taxon>Agaricales</taxon>
        <taxon>Marasmiineae</taxon>
        <taxon>Marasmiaceae</taxon>
        <taxon>Paramarasmius</taxon>
    </lineage>
</organism>
<feature type="compositionally biased region" description="Basic and acidic residues" evidence="1">
    <location>
        <begin position="10"/>
        <end position="20"/>
    </location>
</feature>
<comment type="caution">
    <text evidence="2">The sequence shown here is derived from an EMBL/GenBank/DDBJ whole genome shotgun (WGS) entry which is preliminary data.</text>
</comment>
<feature type="compositionally biased region" description="Acidic residues" evidence="1">
    <location>
        <begin position="197"/>
        <end position="209"/>
    </location>
</feature>
<protein>
    <submittedName>
        <fullName evidence="2">Uncharacterized protein</fullName>
    </submittedName>
</protein>
<feature type="compositionally biased region" description="Low complexity" evidence="1">
    <location>
        <begin position="183"/>
        <end position="193"/>
    </location>
</feature>
<reference evidence="2 3" key="1">
    <citation type="submission" date="2024-01" db="EMBL/GenBank/DDBJ databases">
        <title>A draft genome for a cacao thread blight-causing isolate of Paramarasmius palmivorus.</title>
        <authorList>
            <person name="Baruah I.K."/>
            <person name="Bukari Y."/>
            <person name="Amoako-Attah I."/>
            <person name="Meinhardt L.W."/>
            <person name="Bailey B.A."/>
            <person name="Cohen S.P."/>
        </authorList>
    </citation>
    <scope>NUCLEOTIDE SEQUENCE [LARGE SCALE GENOMIC DNA]</scope>
    <source>
        <strain evidence="2 3">GH-12</strain>
    </source>
</reference>
<dbReference type="AlphaFoldDB" id="A0AAW0BEC4"/>
<dbReference type="EMBL" id="JAYKXP010000121">
    <property type="protein sequence ID" value="KAK7024527.1"/>
    <property type="molecule type" value="Genomic_DNA"/>
</dbReference>
<gene>
    <name evidence="2" type="ORF">VNI00_016202</name>
</gene>
<dbReference type="Proteomes" id="UP001383192">
    <property type="component" value="Unassembled WGS sequence"/>
</dbReference>
<feature type="compositionally biased region" description="Low complexity" evidence="1">
    <location>
        <begin position="431"/>
        <end position="444"/>
    </location>
</feature>
<evidence type="ECO:0000256" key="1">
    <source>
        <dbReference type="SAM" id="MobiDB-lite"/>
    </source>
</evidence>
<feature type="region of interest" description="Disordered" evidence="1">
    <location>
        <begin position="411"/>
        <end position="459"/>
    </location>
</feature>
<feature type="compositionally biased region" description="Acidic residues" evidence="1">
    <location>
        <begin position="450"/>
        <end position="459"/>
    </location>
</feature>
<proteinExistence type="predicted"/>
<accession>A0AAW0BEC4</accession>
<evidence type="ECO:0000313" key="3">
    <source>
        <dbReference type="Proteomes" id="UP001383192"/>
    </source>
</evidence>